<sequence length="163" mass="18292">MIVAGTGHRELRDRDWIAAETEQALMTMGASLVYTGMASGFDLLLAKTAWGLGIPFIAVKPWRGHKPRKADEYDYYRALELAEDVVNVFPNDNYPGAWAYQKRNEYMVDHAEAVLGMLEAGKTGGTYNCLKYASGKMPIRIIDPLMREVWHVGIDSVPKRKLA</sequence>
<proteinExistence type="predicted"/>
<dbReference type="KEGG" id="vg:65122803"/>
<keyword evidence="2" id="KW-1185">Reference proteome</keyword>
<dbReference type="GeneID" id="65122803"/>
<dbReference type="SUPFAM" id="SSF102405">
    <property type="entry name" value="MCP/YpsA-like"/>
    <property type="match status" value="1"/>
</dbReference>
<evidence type="ECO:0000313" key="1">
    <source>
        <dbReference type="EMBL" id="QGH76400.1"/>
    </source>
</evidence>
<dbReference type="Proteomes" id="UP000375470">
    <property type="component" value="Segment"/>
</dbReference>
<organism evidence="1 2">
    <name type="scientific">Streptomyces phage Daubenski</name>
    <dbReference type="NCBI Taxonomy" id="2653725"/>
    <lineage>
        <taxon>Viruses</taxon>
        <taxon>Duplodnaviria</taxon>
        <taxon>Heunggongvirae</taxon>
        <taxon>Uroviricota</taxon>
        <taxon>Caudoviricetes</taxon>
        <taxon>Stanwilliamsviridae</taxon>
        <taxon>Boydwoodruffvirinae</taxon>
        <taxon>Samistivirus</taxon>
        <taxon>Samistivirus daubenski</taxon>
    </lineage>
</organism>
<reference evidence="1 2" key="1">
    <citation type="submission" date="2019-09" db="EMBL/GenBank/DDBJ databases">
        <authorList>
            <person name="Cummings J.R."/>
            <person name="Eaglin Z.M."/>
            <person name="Kluemper A.J."/>
            <person name="Powell E.A."/>
            <person name="Stamm J."/>
            <person name="Thompson S.A."/>
            <person name="Tolsma S."/>
            <person name="Caruso S.M."/>
            <person name="Garlena R.A."/>
            <person name="Russell D.A."/>
            <person name="Pope W.H."/>
            <person name="Jacobs-Se D."/>
            <person name="Hatfull G.F."/>
        </authorList>
    </citation>
    <scope>NUCLEOTIDE SEQUENCE [LARGE SCALE GENOMIC DNA]</scope>
</reference>
<evidence type="ECO:0000313" key="2">
    <source>
        <dbReference type="Proteomes" id="UP000375470"/>
    </source>
</evidence>
<dbReference type="RefSeq" id="YP_010104856.1">
    <property type="nucleotide sequence ID" value="NC_055822.1"/>
</dbReference>
<accession>A0A5Q2WG75</accession>
<dbReference type="EMBL" id="MN444876">
    <property type="protein sequence ID" value="QGH76400.1"/>
    <property type="molecule type" value="Genomic_DNA"/>
</dbReference>
<name>A0A5Q2WG75_9CAUD</name>
<dbReference type="Gene3D" id="3.40.50.450">
    <property type="match status" value="1"/>
</dbReference>
<protein>
    <submittedName>
        <fullName evidence="1">DprA-like DNA processing chain A</fullName>
    </submittedName>
</protein>
<gene>
    <name evidence="1" type="primary">89</name>
    <name evidence="1" type="ORF">SEA_DAUBENSKI_93</name>
</gene>